<feature type="region of interest" description="Disordered" evidence="1">
    <location>
        <begin position="480"/>
        <end position="504"/>
    </location>
</feature>
<gene>
    <name evidence="2" type="ORF">QBC35DRAFT_443808</name>
</gene>
<proteinExistence type="predicted"/>
<evidence type="ECO:0000313" key="2">
    <source>
        <dbReference type="EMBL" id="KAK4183198.1"/>
    </source>
</evidence>
<evidence type="ECO:0000256" key="1">
    <source>
        <dbReference type="SAM" id="MobiDB-lite"/>
    </source>
</evidence>
<reference evidence="2" key="2">
    <citation type="submission" date="2023-05" db="EMBL/GenBank/DDBJ databases">
        <authorList>
            <consortium name="Lawrence Berkeley National Laboratory"/>
            <person name="Steindorff A."/>
            <person name="Hensen N."/>
            <person name="Bonometti L."/>
            <person name="Westerberg I."/>
            <person name="Brannstrom I.O."/>
            <person name="Guillou S."/>
            <person name="Cros-Aarteil S."/>
            <person name="Calhoun S."/>
            <person name="Haridas S."/>
            <person name="Kuo A."/>
            <person name="Mondo S."/>
            <person name="Pangilinan J."/>
            <person name="Riley R."/>
            <person name="Labutti K."/>
            <person name="Andreopoulos B."/>
            <person name="Lipzen A."/>
            <person name="Chen C."/>
            <person name="Yanf M."/>
            <person name="Daum C."/>
            <person name="Ng V."/>
            <person name="Clum A."/>
            <person name="Ohm R."/>
            <person name="Martin F."/>
            <person name="Silar P."/>
            <person name="Natvig D."/>
            <person name="Lalanne C."/>
            <person name="Gautier V."/>
            <person name="Ament-Velasquez S.L."/>
            <person name="Kruys A."/>
            <person name="Hutchinson M.I."/>
            <person name="Powell A.J."/>
            <person name="Barry K."/>
            <person name="Miller A.N."/>
            <person name="Grigoriev I.V."/>
            <person name="Debuchy R."/>
            <person name="Gladieux P."/>
            <person name="Thoren M.H."/>
            <person name="Johannesson H."/>
        </authorList>
    </citation>
    <scope>NUCLEOTIDE SEQUENCE</scope>
    <source>
        <strain evidence="2">PSN309</strain>
    </source>
</reference>
<dbReference type="Proteomes" id="UP001302126">
    <property type="component" value="Unassembled WGS sequence"/>
</dbReference>
<comment type="caution">
    <text evidence="2">The sequence shown here is derived from an EMBL/GenBank/DDBJ whole genome shotgun (WGS) entry which is preliminary data.</text>
</comment>
<dbReference type="AlphaFoldDB" id="A0AAN6WJE8"/>
<accession>A0AAN6WJE8</accession>
<evidence type="ECO:0000313" key="3">
    <source>
        <dbReference type="Proteomes" id="UP001302126"/>
    </source>
</evidence>
<feature type="compositionally biased region" description="Pro residues" evidence="1">
    <location>
        <begin position="242"/>
        <end position="251"/>
    </location>
</feature>
<feature type="compositionally biased region" description="Pro residues" evidence="1">
    <location>
        <begin position="494"/>
        <end position="504"/>
    </location>
</feature>
<name>A0AAN6WJE8_9PEZI</name>
<protein>
    <submittedName>
        <fullName evidence="2">Uncharacterized protein</fullName>
    </submittedName>
</protein>
<sequence length="504" mass="56260">MSGLVPGRKRVFDGTDGNANDKTANISNKRQRTLHVACPFSFHDRSTYSGCRKYSLRQIADVRTHLQRVHMQDLFCPTCKHTFIGDNKRRNFDDHVTEKKCQPNSQPDPPGITQEFWDLHFKGKSQAANCLYDKSPLERKWYYIWDTLFPDSTRPASIYQRGAEDDEIVRDAVDTYIRSARLKEDLLEQLNLYSHESFDAFSAIEPHASVLEEIVKSVLQRLPSFYAQNQDNNSSLTQTPSTPIPPTPAPQTPMSAVTYRAVTTPILNAPQTALTYRSNSNWSSLPRPQPLGMNTEPLRINQEPPLISPPQATDHHSATHNNISTGSSLISPPMHQATHRPNAYHSSNNLGIEPPLISPLQSTHRQNAHHSVNTAFPSDGSTGCIDPKITMFPYHHHSGHLDTESLPVVTAAVAAAATETNMNMIHQSDGSRGQLLETPPKAGFAGLQIIENELHCGDQVNWMEYDNLNLIMSDPGGDDELQQGYSRGGGLTYPNPPNFPSRMR</sequence>
<organism evidence="2 3">
    <name type="scientific">Podospora australis</name>
    <dbReference type="NCBI Taxonomy" id="1536484"/>
    <lineage>
        <taxon>Eukaryota</taxon>
        <taxon>Fungi</taxon>
        <taxon>Dikarya</taxon>
        <taxon>Ascomycota</taxon>
        <taxon>Pezizomycotina</taxon>
        <taxon>Sordariomycetes</taxon>
        <taxon>Sordariomycetidae</taxon>
        <taxon>Sordariales</taxon>
        <taxon>Podosporaceae</taxon>
        <taxon>Podospora</taxon>
    </lineage>
</organism>
<feature type="region of interest" description="Disordered" evidence="1">
    <location>
        <begin position="229"/>
        <end position="253"/>
    </location>
</feature>
<dbReference type="EMBL" id="MU864568">
    <property type="protein sequence ID" value="KAK4183198.1"/>
    <property type="molecule type" value="Genomic_DNA"/>
</dbReference>
<reference evidence="2" key="1">
    <citation type="journal article" date="2023" name="Mol. Phylogenet. Evol.">
        <title>Genome-scale phylogeny and comparative genomics of the fungal order Sordariales.</title>
        <authorList>
            <person name="Hensen N."/>
            <person name="Bonometti L."/>
            <person name="Westerberg I."/>
            <person name="Brannstrom I.O."/>
            <person name="Guillou S."/>
            <person name="Cros-Aarteil S."/>
            <person name="Calhoun S."/>
            <person name="Haridas S."/>
            <person name="Kuo A."/>
            <person name="Mondo S."/>
            <person name="Pangilinan J."/>
            <person name="Riley R."/>
            <person name="LaButti K."/>
            <person name="Andreopoulos B."/>
            <person name="Lipzen A."/>
            <person name="Chen C."/>
            <person name="Yan M."/>
            <person name="Daum C."/>
            <person name="Ng V."/>
            <person name="Clum A."/>
            <person name="Steindorff A."/>
            <person name="Ohm R.A."/>
            <person name="Martin F."/>
            <person name="Silar P."/>
            <person name="Natvig D.O."/>
            <person name="Lalanne C."/>
            <person name="Gautier V."/>
            <person name="Ament-Velasquez S.L."/>
            <person name="Kruys A."/>
            <person name="Hutchinson M.I."/>
            <person name="Powell A.J."/>
            <person name="Barry K."/>
            <person name="Miller A.N."/>
            <person name="Grigoriev I.V."/>
            <person name="Debuchy R."/>
            <person name="Gladieux P."/>
            <person name="Hiltunen Thoren M."/>
            <person name="Johannesson H."/>
        </authorList>
    </citation>
    <scope>NUCLEOTIDE SEQUENCE</scope>
    <source>
        <strain evidence="2">PSN309</strain>
    </source>
</reference>
<feature type="region of interest" description="Disordered" evidence="1">
    <location>
        <begin position="1"/>
        <end position="23"/>
    </location>
</feature>
<keyword evidence="3" id="KW-1185">Reference proteome</keyword>